<sequence length="717" mass="76991">MEVQGAPLQSVLVTAQGKGSVMAPSSDLRRVLQRWAGVARLWWRCPSERRRAWAFVAACVALSITNVGLLLWISYVQNALQTSLSEKQQAGFHAAVWDFVLIIVVAAPLFALTDYVDSCLTVAWRKWLTQHMIRAYFAGHAYFRLRIDPQAIDNPDQARHRSSGTIPFLASRRCRPRICEDVRAYTATSVMLSVSIMRKIFMCVAFAGLLWSLAPQLAVFLIFYAVGGTWVTAAGFGRRLMRLTYSVLQREADLRFALVRVRENAESIAFYSGDQREAELAVARLARVIATIFGKASFVRWEAYLSLWQNIYTYATILLPSLLLSKRYFAGEIRFGGISQASFAFHAIEGALSYIITHLSDMSQLAAQTDRLDALLAALVAQAEGAPGGVRRKGSTGGSVEVSDLTLTTPHGEQTLCKGLSLRLEAGQSLLIVGPSGVGKTSIMRAVAGLWTAGSGTIAAPADTFFLPQRPYMPLGTLREQLTFPDSYAEVAASARPASGSSGGGGSAEDGAAAAGGGIGHKRSGDGGGGDSDSGEDEGEGEGAPRAAGGARRAASLRGVAGSGYRRLSGGRRKPLPEGGAMLDSGLASPACSPALDAELQGLLEAVCLPSLLARVGGLDAELDWAHMLSLGEQQRVSVARLLHHRPAVAFLDEATSALDMATERALYTRLQQHCACFISIAHRRQLAAFHTHVLEAAGDGSWVLQEAPDFLRRLQE</sequence>
<dbReference type="InterPro" id="IPR011527">
    <property type="entry name" value="ABC1_TM_dom"/>
</dbReference>
<dbReference type="PROSITE" id="PS50929">
    <property type="entry name" value="ABC_TM1F"/>
    <property type="match status" value="1"/>
</dbReference>
<dbReference type="InterPro" id="IPR027417">
    <property type="entry name" value="P-loop_NTPase"/>
</dbReference>
<dbReference type="GO" id="GO:0005524">
    <property type="term" value="F:ATP binding"/>
    <property type="evidence" value="ECO:0007669"/>
    <property type="project" value="UniProtKB-KW"/>
</dbReference>
<keyword evidence="4" id="KW-0547">Nucleotide-binding</keyword>
<name>E1ZA73_CHLVA</name>
<dbReference type="PROSITE" id="PS50893">
    <property type="entry name" value="ABC_TRANSPORTER_2"/>
    <property type="match status" value="1"/>
</dbReference>
<dbReference type="PROSITE" id="PS00211">
    <property type="entry name" value="ABC_TRANSPORTER_1"/>
    <property type="match status" value="1"/>
</dbReference>
<organism evidence="13">
    <name type="scientific">Chlorella variabilis</name>
    <name type="common">Green alga</name>
    <dbReference type="NCBI Taxonomy" id="554065"/>
    <lineage>
        <taxon>Eukaryota</taxon>
        <taxon>Viridiplantae</taxon>
        <taxon>Chlorophyta</taxon>
        <taxon>core chlorophytes</taxon>
        <taxon>Trebouxiophyceae</taxon>
        <taxon>Chlorellales</taxon>
        <taxon>Chlorellaceae</taxon>
        <taxon>Chlorella clade</taxon>
        <taxon>Chlorella</taxon>
    </lineage>
</organism>
<feature type="transmembrane region" description="Helical" evidence="9">
    <location>
        <begin position="52"/>
        <end position="75"/>
    </location>
</feature>
<evidence type="ECO:0000256" key="8">
    <source>
        <dbReference type="SAM" id="MobiDB-lite"/>
    </source>
</evidence>
<gene>
    <name evidence="12" type="ORF">CHLNCDRAFT_143667</name>
</gene>
<evidence type="ECO:0000256" key="2">
    <source>
        <dbReference type="ARBA" id="ARBA00022448"/>
    </source>
</evidence>
<dbReference type="CDD" id="cd03223">
    <property type="entry name" value="ABCD_peroxisomal_ALDP"/>
    <property type="match status" value="1"/>
</dbReference>
<dbReference type="InterPro" id="IPR050835">
    <property type="entry name" value="ABC_transporter_sub-D"/>
</dbReference>
<keyword evidence="7 9" id="KW-0472">Membrane</keyword>
<feature type="transmembrane region" description="Helical" evidence="9">
    <location>
        <begin position="217"/>
        <end position="236"/>
    </location>
</feature>
<dbReference type="InterPro" id="IPR003439">
    <property type="entry name" value="ABC_transporter-like_ATP-bd"/>
</dbReference>
<evidence type="ECO:0000256" key="9">
    <source>
        <dbReference type="SAM" id="Phobius"/>
    </source>
</evidence>
<dbReference type="PANTHER" id="PTHR11384:SF55">
    <property type="entry name" value="ATP-BINDING CASSETTE TRANSPORTER"/>
    <property type="match status" value="1"/>
</dbReference>
<dbReference type="GeneID" id="17356687"/>
<feature type="domain" description="ABC transporter" evidence="10">
    <location>
        <begin position="400"/>
        <end position="717"/>
    </location>
</feature>
<dbReference type="InterPro" id="IPR036640">
    <property type="entry name" value="ABC1_TM_sf"/>
</dbReference>
<protein>
    <recommendedName>
        <fullName evidence="14">ABC transporter domain-containing protein</fullName>
    </recommendedName>
</protein>
<dbReference type="InterPro" id="IPR003593">
    <property type="entry name" value="AAA+_ATPase"/>
</dbReference>
<dbReference type="SUPFAM" id="SSF52540">
    <property type="entry name" value="P-loop containing nucleoside triphosphate hydrolases"/>
    <property type="match status" value="1"/>
</dbReference>
<dbReference type="GO" id="GO:0140359">
    <property type="term" value="F:ABC-type transporter activity"/>
    <property type="evidence" value="ECO:0007669"/>
    <property type="project" value="InterPro"/>
</dbReference>
<feature type="region of interest" description="Disordered" evidence="8">
    <location>
        <begin position="495"/>
        <end position="555"/>
    </location>
</feature>
<feature type="transmembrane region" description="Helical" evidence="9">
    <location>
        <begin position="95"/>
        <end position="116"/>
    </location>
</feature>
<dbReference type="GO" id="GO:0016887">
    <property type="term" value="F:ATP hydrolysis activity"/>
    <property type="evidence" value="ECO:0007669"/>
    <property type="project" value="InterPro"/>
</dbReference>
<dbReference type="SUPFAM" id="SSF90123">
    <property type="entry name" value="ABC transporter transmembrane region"/>
    <property type="match status" value="1"/>
</dbReference>
<dbReference type="Gene3D" id="1.20.1560.10">
    <property type="entry name" value="ABC transporter type 1, transmembrane domain"/>
    <property type="match status" value="1"/>
</dbReference>
<proteinExistence type="inferred from homology"/>
<dbReference type="Pfam" id="PF00005">
    <property type="entry name" value="ABC_tran"/>
    <property type="match status" value="1"/>
</dbReference>
<keyword evidence="2" id="KW-0813">Transport</keyword>
<evidence type="ECO:0000259" key="11">
    <source>
        <dbReference type="PROSITE" id="PS50929"/>
    </source>
</evidence>
<dbReference type="STRING" id="554065.E1ZA73"/>
<dbReference type="KEGG" id="cvr:CHLNCDRAFT_143667"/>
<dbReference type="OrthoDB" id="422637at2759"/>
<keyword evidence="5" id="KW-0067">ATP-binding</keyword>
<evidence type="ECO:0000313" key="13">
    <source>
        <dbReference type="Proteomes" id="UP000008141"/>
    </source>
</evidence>
<dbReference type="Proteomes" id="UP000008141">
    <property type="component" value="Unassembled WGS sequence"/>
</dbReference>
<dbReference type="InParanoid" id="E1ZA73"/>
<evidence type="ECO:0000256" key="5">
    <source>
        <dbReference type="ARBA" id="ARBA00022840"/>
    </source>
</evidence>
<evidence type="ECO:0000256" key="7">
    <source>
        <dbReference type="ARBA" id="ARBA00023136"/>
    </source>
</evidence>
<dbReference type="AlphaFoldDB" id="E1ZA73"/>
<evidence type="ECO:0000256" key="6">
    <source>
        <dbReference type="ARBA" id="ARBA00022989"/>
    </source>
</evidence>
<evidence type="ECO:0000256" key="3">
    <source>
        <dbReference type="ARBA" id="ARBA00022692"/>
    </source>
</evidence>
<dbReference type="eggNOG" id="KOG0060">
    <property type="taxonomic scope" value="Eukaryota"/>
</dbReference>
<dbReference type="InterPro" id="IPR017871">
    <property type="entry name" value="ABC_transporter-like_CS"/>
</dbReference>
<evidence type="ECO:0000256" key="1">
    <source>
        <dbReference type="ARBA" id="ARBA00008575"/>
    </source>
</evidence>
<dbReference type="GO" id="GO:0016020">
    <property type="term" value="C:membrane"/>
    <property type="evidence" value="ECO:0007669"/>
    <property type="project" value="InterPro"/>
</dbReference>
<dbReference type="Gene3D" id="3.40.50.300">
    <property type="entry name" value="P-loop containing nucleotide triphosphate hydrolases"/>
    <property type="match status" value="2"/>
</dbReference>
<dbReference type="Pfam" id="PF06472">
    <property type="entry name" value="ABC_membrane_2"/>
    <property type="match status" value="2"/>
</dbReference>
<evidence type="ECO:0008006" key="14">
    <source>
        <dbReference type="Google" id="ProtNLM"/>
    </source>
</evidence>
<evidence type="ECO:0000313" key="12">
    <source>
        <dbReference type="EMBL" id="EFN57216.1"/>
    </source>
</evidence>
<keyword evidence="3 9" id="KW-0812">Transmembrane</keyword>
<feature type="compositionally biased region" description="Low complexity" evidence="8">
    <location>
        <begin position="544"/>
        <end position="555"/>
    </location>
</feature>
<accession>E1ZA73</accession>
<feature type="domain" description="ABC transmembrane type-1" evidence="11">
    <location>
        <begin position="200"/>
        <end position="364"/>
    </location>
</feature>
<dbReference type="OMA" id="KQFHDME"/>
<dbReference type="RefSeq" id="XP_005849318.1">
    <property type="nucleotide sequence ID" value="XM_005849256.1"/>
</dbReference>
<keyword evidence="6 9" id="KW-1133">Transmembrane helix</keyword>
<reference evidence="12 13" key="1">
    <citation type="journal article" date="2010" name="Plant Cell">
        <title>The Chlorella variabilis NC64A genome reveals adaptation to photosymbiosis, coevolution with viruses, and cryptic sex.</title>
        <authorList>
            <person name="Blanc G."/>
            <person name="Duncan G."/>
            <person name="Agarkova I."/>
            <person name="Borodovsky M."/>
            <person name="Gurnon J."/>
            <person name="Kuo A."/>
            <person name="Lindquist E."/>
            <person name="Lucas S."/>
            <person name="Pangilinan J."/>
            <person name="Polle J."/>
            <person name="Salamov A."/>
            <person name="Terry A."/>
            <person name="Yamada T."/>
            <person name="Dunigan D.D."/>
            <person name="Grigoriev I.V."/>
            <person name="Claverie J.M."/>
            <person name="Van Etten J.L."/>
        </authorList>
    </citation>
    <scope>NUCLEOTIDE SEQUENCE [LARGE SCALE GENOMIC DNA]</scope>
    <source>
        <strain evidence="12 13">NC64A</strain>
    </source>
</reference>
<keyword evidence="13" id="KW-1185">Reference proteome</keyword>
<evidence type="ECO:0000259" key="10">
    <source>
        <dbReference type="PROSITE" id="PS50893"/>
    </source>
</evidence>
<dbReference type="SMART" id="SM00382">
    <property type="entry name" value="AAA"/>
    <property type="match status" value="1"/>
</dbReference>
<feature type="compositionally biased region" description="Gly residues" evidence="8">
    <location>
        <begin position="501"/>
        <end position="519"/>
    </location>
</feature>
<dbReference type="PANTHER" id="PTHR11384">
    <property type="entry name" value="ATP-BINDING CASSETTE, SUB-FAMILY D MEMBER"/>
    <property type="match status" value="1"/>
</dbReference>
<comment type="similarity">
    <text evidence="1">Belongs to the ABC transporter superfamily. ABCD family. Peroxisomal fatty acyl CoA transporter (TC 3.A.1.203) subfamily.</text>
</comment>
<evidence type="ECO:0000256" key="4">
    <source>
        <dbReference type="ARBA" id="ARBA00022741"/>
    </source>
</evidence>
<dbReference type="EMBL" id="GL433840">
    <property type="protein sequence ID" value="EFN57216.1"/>
    <property type="molecule type" value="Genomic_DNA"/>
</dbReference>